<protein>
    <submittedName>
        <fullName evidence="1">Uncharacterized protein</fullName>
    </submittedName>
</protein>
<evidence type="ECO:0000313" key="1">
    <source>
        <dbReference type="EnsemblPlants" id="cds.novel_model_3865_5bd9a17a"/>
    </source>
</evidence>
<reference evidence="1" key="1">
    <citation type="submission" date="2018-11" db="EMBL/GenBank/DDBJ databases">
        <authorList>
            <person name="Grassa J C."/>
        </authorList>
    </citation>
    <scope>NUCLEOTIDE SEQUENCE [LARGE SCALE GENOMIC DNA]</scope>
</reference>
<evidence type="ECO:0000313" key="2">
    <source>
        <dbReference type="Proteomes" id="UP000596661"/>
    </source>
</evidence>
<dbReference type="AlphaFoldDB" id="A0A803R175"/>
<sequence>MTIIVPPQPRVTNSIIKFFYNPSRKLGKNSDLKLNLYQFFSGIKIIHISDKITYNRIQKPKSVFGFCNLYRED</sequence>
<reference evidence="1" key="2">
    <citation type="submission" date="2021-03" db="UniProtKB">
        <authorList>
            <consortium name="EnsemblPlants"/>
        </authorList>
    </citation>
    <scope>IDENTIFICATION</scope>
</reference>
<name>A0A803R175_CANSA</name>
<proteinExistence type="predicted"/>
<organism evidence="1 2">
    <name type="scientific">Cannabis sativa</name>
    <name type="common">Hemp</name>
    <name type="synonym">Marijuana</name>
    <dbReference type="NCBI Taxonomy" id="3483"/>
    <lineage>
        <taxon>Eukaryota</taxon>
        <taxon>Viridiplantae</taxon>
        <taxon>Streptophyta</taxon>
        <taxon>Embryophyta</taxon>
        <taxon>Tracheophyta</taxon>
        <taxon>Spermatophyta</taxon>
        <taxon>Magnoliopsida</taxon>
        <taxon>eudicotyledons</taxon>
        <taxon>Gunneridae</taxon>
        <taxon>Pentapetalae</taxon>
        <taxon>rosids</taxon>
        <taxon>fabids</taxon>
        <taxon>Rosales</taxon>
        <taxon>Cannabaceae</taxon>
        <taxon>Cannabis</taxon>
    </lineage>
</organism>
<accession>A0A803R175</accession>
<dbReference type="EnsemblPlants" id="novel_model_3865_5bd9a17a">
    <property type="protein sequence ID" value="cds.novel_model_3865_5bd9a17a"/>
    <property type="gene ID" value="novel_gene_2072_5bd9a17a"/>
</dbReference>
<keyword evidence="2" id="KW-1185">Reference proteome</keyword>
<dbReference type="Proteomes" id="UP000596661">
    <property type="component" value="Chromosome 4"/>
</dbReference>
<dbReference type="Gramene" id="novel_model_3865_5bd9a17a">
    <property type="protein sequence ID" value="cds.novel_model_3865_5bd9a17a"/>
    <property type="gene ID" value="novel_gene_2072_5bd9a17a"/>
</dbReference>
<dbReference type="EMBL" id="UZAU01000408">
    <property type="status" value="NOT_ANNOTATED_CDS"/>
    <property type="molecule type" value="Genomic_DNA"/>
</dbReference>